<gene>
    <name evidence="2" type="ORF">ABT39_MTgene2878</name>
</gene>
<name>A0A101M2D7_PICGL</name>
<keyword evidence="2" id="KW-0496">Mitochondrion</keyword>
<feature type="chain" id="PRO_5007100232" evidence="1">
    <location>
        <begin position="21"/>
        <end position="50"/>
    </location>
</feature>
<proteinExistence type="predicted"/>
<protein>
    <submittedName>
        <fullName evidence="2">Uncharacterized protein</fullName>
    </submittedName>
</protein>
<comment type="caution">
    <text evidence="2">The sequence shown here is derived from an EMBL/GenBank/DDBJ whole genome shotgun (WGS) entry which is preliminary data.</text>
</comment>
<feature type="signal peptide" evidence="1">
    <location>
        <begin position="1"/>
        <end position="20"/>
    </location>
</feature>
<geneLocation type="mitochondrion" evidence="2"/>
<sequence>MHAYFIFCLMNAFINKVVFGLLSFDYHIDDAMQNEQECKTMSCLPRAVLQ</sequence>
<organism evidence="2">
    <name type="scientific">Picea glauca</name>
    <name type="common">White spruce</name>
    <name type="synonym">Pinus glauca</name>
    <dbReference type="NCBI Taxonomy" id="3330"/>
    <lineage>
        <taxon>Eukaryota</taxon>
        <taxon>Viridiplantae</taxon>
        <taxon>Streptophyta</taxon>
        <taxon>Embryophyta</taxon>
        <taxon>Tracheophyta</taxon>
        <taxon>Spermatophyta</taxon>
        <taxon>Pinopsida</taxon>
        <taxon>Pinidae</taxon>
        <taxon>Conifers I</taxon>
        <taxon>Pinales</taxon>
        <taxon>Pinaceae</taxon>
        <taxon>Picea</taxon>
    </lineage>
</organism>
<evidence type="ECO:0000313" key="2">
    <source>
        <dbReference type="EMBL" id="KUM49652.1"/>
    </source>
</evidence>
<reference evidence="2" key="1">
    <citation type="journal article" date="2015" name="Genome Biol. Evol.">
        <title>Organellar Genomes of White Spruce (Picea glauca): Assembly and Annotation.</title>
        <authorList>
            <person name="Jackman S.D."/>
            <person name="Warren R.L."/>
            <person name="Gibb E.A."/>
            <person name="Vandervalk B.P."/>
            <person name="Mohamadi H."/>
            <person name="Chu J."/>
            <person name="Raymond A."/>
            <person name="Pleasance S."/>
            <person name="Coope R."/>
            <person name="Wildung M.R."/>
            <person name="Ritland C.E."/>
            <person name="Bousquet J."/>
            <person name="Jones S.J."/>
            <person name="Bohlmann J."/>
            <person name="Birol I."/>
        </authorList>
    </citation>
    <scope>NUCLEOTIDE SEQUENCE [LARGE SCALE GENOMIC DNA]</scope>
    <source>
        <tissue evidence="2">Flushing bud</tissue>
    </source>
</reference>
<accession>A0A101M2D7</accession>
<evidence type="ECO:0000256" key="1">
    <source>
        <dbReference type="SAM" id="SignalP"/>
    </source>
</evidence>
<dbReference type="EMBL" id="LKAM01000002">
    <property type="protein sequence ID" value="KUM49652.1"/>
    <property type="molecule type" value="Genomic_DNA"/>
</dbReference>
<keyword evidence="1" id="KW-0732">Signal</keyword>
<dbReference type="AlphaFoldDB" id="A0A101M2D7"/>